<comment type="subcellular location">
    <subcellularLocation>
        <location evidence="1">Nucleus</location>
    </subcellularLocation>
</comment>
<evidence type="ECO:0000256" key="10">
    <source>
        <dbReference type="PROSITE-ProRule" id="PRU00042"/>
    </source>
</evidence>
<accession>A0ABD3US30</accession>
<name>A0ABD3US30_SINWO</name>
<dbReference type="EMBL" id="JBJQND010000015">
    <property type="protein sequence ID" value="KAL3851880.1"/>
    <property type="molecule type" value="Genomic_DNA"/>
</dbReference>
<keyword evidence="7" id="KW-0238">DNA-binding</keyword>
<feature type="compositionally biased region" description="Basic and acidic residues" evidence="11">
    <location>
        <begin position="210"/>
        <end position="220"/>
    </location>
</feature>
<feature type="compositionally biased region" description="Polar residues" evidence="11">
    <location>
        <begin position="14"/>
        <end position="26"/>
    </location>
</feature>
<feature type="region of interest" description="Disordered" evidence="11">
    <location>
        <begin position="165"/>
        <end position="220"/>
    </location>
</feature>
<keyword evidence="9" id="KW-0539">Nucleus</keyword>
<evidence type="ECO:0000256" key="4">
    <source>
        <dbReference type="ARBA" id="ARBA00022771"/>
    </source>
</evidence>
<evidence type="ECO:0000256" key="5">
    <source>
        <dbReference type="ARBA" id="ARBA00022833"/>
    </source>
</evidence>
<dbReference type="InterPro" id="IPR036236">
    <property type="entry name" value="Znf_C2H2_sf"/>
</dbReference>
<keyword evidence="8" id="KW-0804">Transcription</keyword>
<dbReference type="GO" id="GO:0008270">
    <property type="term" value="F:zinc ion binding"/>
    <property type="evidence" value="ECO:0007669"/>
    <property type="project" value="UniProtKB-KW"/>
</dbReference>
<feature type="compositionally biased region" description="Basic and acidic residues" evidence="11">
    <location>
        <begin position="65"/>
        <end position="77"/>
    </location>
</feature>
<dbReference type="InterPro" id="IPR013087">
    <property type="entry name" value="Znf_C2H2_type"/>
</dbReference>
<evidence type="ECO:0000256" key="2">
    <source>
        <dbReference type="ARBA" id="ARBA00022723"/>
    </source>
</evidence>
<evidence type="ECO:0000259" key="12">
    <source>
        <dbReference type="PROSITE" id="PS50157"/>
    </source>
</evidence>
<dbReference type="Proteomes" id="UP001634394">
    <property type="component" value="Unassembled WGS sequence"/>
</dbReference>
<feature type="region of interest" description="Disordered" evidence="11">
    <location>
        <begin position="65"/>
        <end position="94"/>
    </location>
</feature>
<feature type="domain" description="C2H2-type" evidence="12">
    <location>
        <begin position="438"/>
        <end position="465"/>
    </location>
</feature>
<dbReference type="PANTHER" id="PTHR24384">
    <property type="entry name" value="FINGER PUTATIVE TRANSCRIPTION FACTOR FAMILY-RELATED"/>
    <property type="match status" value="1"/>
</dbReference>
<keyword evidence="6" id="KW-0805">Transcription regulation</keyword>
<feature type="compositionally biased region" description="Polar residues" evidence="11">
    <location>
        <begin position="183"/>
        <end position="192"/>
    </location>
</feature>
<evidence type="ECO:0000256" key="8">
    <source>
        <dbReference type="ARBA" id="ARBA00023163"/>
    </source>
</evidence>
<keyword evidence="3" id="KW-0677">Repeat</keyword>
<evidence type="ECO:0000313" key="13">
    <source>
        <dbReference type="EMBL" id="KAL3851880.1"/>
    </source>
</evidence>
<evidence type="ECO:0000256" key="11">
    <source>
        <dbReference type="SAM" id="MobiDB-lite"/>
    </source>
</evidence>
<dbReference type="AlphaFoldDB" id="A0ABD3US30"/>
<evidence type="ECO:0000256" key="3">
    <source>
        <dbReference type="ARBA" id="ARBA00022737"/>
    </source>
</evidence>
<reference evidence="13 14" key="1">
    <citation type="submission" date="2024-11" db="EMBL/GenBank/DDBJ databases">
        <title>Chromosome-level genome assembly of the freshwater bivalve Anodonta woodiana.</title>
        <authorList>
            <person name="Chen X."/>
        </authorList>
    </citation>
    <scope>NUCLEOTIDE SEQUENCE [LARGE SCALE GENOMIC DNA]</scope>
    <source>
        <strain evidence="13">MN2024</strain>
        <tissue evidence="13">Gills</tissue>
    </source>
</reference>
<organism evidence="13 14">
    <name type="scientific">Sinanodonta woodiana</name>
    <name type="common">Chinese pond mussel</name>
    <name type="synonym">Anodonta woodiana</name>
    <dbReference type="NCBI Taxonomy" id="1069815"/>
    <lineage>
        <taxon>Eukaryota</taxon>
        <taxon>Metazoa</taxon>
        <taxon>Spiralia</taxon>
        <taxon>Lophotrochozoa</taxon>
        <taxon>Mollusca</taxon>
        <taxon>Bivalvia</taxon>
        <taxon>Autobranchia</taxon>
        <taxon>Heteroconchia</taxon>
        <taxon>Palaeoheterodonta</taxon>
        <taxon>Unionida</taxon>
        <taxon>Unionoidea</taxon>
        <taxon>Unionidae</taxon>
        <taxon>Unioninae</taxon>
        <taxon>Sinanodonta</taxon>
    </lineage>
</organism>
<evidence type="ECO:0000256" key="1">
    <source>
        <dbReference type="ARBA" id="ARBA00004123"/>
    </source>
</evidence>
<keyword evidence="14" id="KW-1185">Reference proteome</keyword>
<proteinExistence type="predicted"/>
<dbReference type="PROSITE" id="PS50157">
    <property type="entry name" value="ZINC_FINGER_C2H2_2"/>
    <property type="match status" value="3"/>
</dbReference>
<dbReference type="GO" id="GO:0003677">
    <property type="term" value="F:DNA binding"/>
    <property type="evidence" value="ECO:0007669"/>
    <property type="project" value="UniProtKB-KW"/>
</dbReference>
<feature type="domain" description="C2H2-type" evidence="12">
    <location>
        <begin position="407"/>
        <end position="434"/>
    </location>
</feature>
<evidence type="ECO:0000256" key="9">
    <source>
        <dbReference type="ARBA" id="ARBA00023242"/>
    </source>
</evidence>
<feature type="compositionally biased region" description="Polar residues" evidence="11">
    <location>
        <begin position="495"/>
        <end position="513"/>
    </location>
</feature>
<sequence length="525" mass="59742">MEHQDCAVDLSKPTDMTSAVASSPSVTDEKTTKMTMNTYLPIKMKYYKSCNSDARTKQKIIQDFEKNESSDSKDDKIQTGLSESKKGTSLLPRNGSISLSARQHKHMTFQNNFPMSECMNSSYKTLNSRSPGSNLPRDTEACSTKTRAFKRKFKSRVMSVVNSLYSSDSNDSCNEEKYHTSRESASNSIEGNTKNEAEDLSGKGSSSTENTDHYFSDTEDHQDYLKKAQEQKKIGETKDKIKMDSDESRLSEDKALFRSLKMKTAESASSSLNSAIEDTCASHRPFSGIVNYCEMAKFDGVLGNQQAKAYCNKRNEDNSQPGPSQDTEMQNDVLTKKFLDICKAYVEGWSTTFTCTLCNQMFSNKEGLQDHMRYHLREDPQFCSLTKDTPKNSKKTWKPRAESKRLHRCHICMKTLTRNWDLQRHIRTHSEPKGTVNFICELCGSGFSDKANYKRHRQMDKQIKQTGSINEQDQIMDENGQGKILEKHDYDQTVLENGQGQSDNSSCDLMQNHDQTKDEHFKVQD</sequence>
<comment type="caution">
    <text evidence="13">The sequence shown here is derived from an EMBL/GenBank/DDBJ whole genome shotgun (WGS) entry which is preliminary data.</text>
</comment>
<feature type="domain" description="C2H2-type" evidence="12">
    <location>
        <begin position="353"/>
        <end position="380"/>
    </location>
</feature>
<keyword evidence="4 10" id="KW-0863">Zinc-finger</keyword>
<dbReference type="InterPro" id="IPR050752">
    <property type="entry name" value="C2H2-ZF_domain"/>
</dbReference>
<dbReference type="SUPFAM" id="SSF57667">
    <property type="entry name" value="beta-beta-alpha zinc fingers"/>
    <property type="match status" value="2"/>
</dbReference>
<dbReference type="SMART" id="SM00355">
    <property type="entry name" value="ZnF_C2H2"/>
    <property type="match status" value="3"/>
</dbReference>
<dbReference type="Pfam" id="PF00096">
    <property type="entry name" value="zf-C2H2"/>
    <property type="match status" value="3"/>
</dbReference>
<protein>
    <recommendedName>
        <fullName evidence="12">C2H2-type domain-containing protein</fullName>
    </recommendedName>
</protein>
<feature type="region of interest" description="Disordered" evidence="11">
    <location>
        <begin position="1"/>
        <end position="29"/>
    </location>
</feature>
<evidence type="ECO:0000313" key="14">
    <source>
        <dbReference type="Proteomes" id="UP001634394"/>
    </source>
</evidence>
<feature type="region of interest" description="Disordered" evidence="11">
    <location>
        <begin position="495"/>
        <end position="525"/>
    </location>
</feature>
<feature type="compositionally biased region" description="Basic and acidic residues" evidence="11">
    <location>
        <begin position="514"/>
        <end position="525"/>
    </location>
</feature>
<dbReference type="GO" id="GO:0005634">
    <property type="term" value="C:nucleus"/>
    <property type="evidence" value="ECO:0007669"/>
    <property type="project" value="UniProtKB-SubCell"/>
</dbReference>
<gene>
    <name evidence="13" type="ORF">ACJMK2_015579</name>
</gene>
<keyword evidence="5" id="KW-0862">Zinc</keyword>
<keyword evidence="2" id="KW-0479">Metal-binding</keyword>
<dbReference type="PANTHER" id="PTHR24384:SF189">
    <property type="entry name" value="C2H2-TYPE DOMAIN-CONTAINING PROTEIN-RELATED"/>
    <property type="match status" value="1"/>
</dbReference>
<evidence type="ECO:0000256" key="7">
    <source>
        <dbReference type="ARBA" id="ARBA00023125"/>
    </source>
</evidence>
<dbReference type="PROSITE" id="PS00028">
    <property type="entry name" value="ZINC_FINGER_C2H2_1"/>
    <property type="match status" value="2"/>
</dbReference>
<evidence type="ECO:0000256" key="6">
    <source>
        <dbReference type="ARBA" id="ARBA00023015"/>
    </source>
</evidence>
<dbReference type="Gene3D" id="3.30.160.60">
    <property type="entry name" value="Classic Zinc Finger"/>
    <property type="match status" value="2"/>
</dbReference>